<accession>A0A914PJ77</accession>
<dbReference type="InterPro" id="IPR013126">
    <property type="entry name" value="Hsp_70_fam"/>
</dbReference>
<protein>
    <submittedName>
        <fullName evidence="7">Uncharacterized protein</fullName>
    </submittedName>
</protein>
<dbReference type="AlphaFoldDB" id="A0A914PJ77"/>
<evidence type="ECO:0000256" key="4">
    <source>
        <dbReference type="SAM" id="Coils"/>
    </source>
</evidence>
<keyword evidence="3" id="KW-0067">ATP-binding</keyword>
<evidence type="ECO:0000313" key="6">
    <source>
        <dbReference type="Proteomes" id="UP000887578"/>
    </source>
</evidence>
<keyword evidence="2" id="KW-0547">Nucleotide-binding</keyword>
<comment type="similarity">
    <text evidence="1">Belongs to the heat shock protein 70 family.</text>
</comment>
<evidence type="ECO:0000256" key="2">
    <source>
        <dbReference type="ARBA" id="ARBA00022741"/>
    </source>
</evidence>
<sequence>MARNPENTIFHAKRLTGRNFQDPIVQKGSKNWPFKWRTACMLLIHLQKHMFLKLNLKMKKRFFHLKSLSTLSKKQIAVTIGEECEKAESTAEYLLHAPEACCIIEALAILAASFKKDASLKSGDKNEKFVYLRTPDSFRASLYQVINAMGAAFRTAHNSMDKIQLTLAGMSGLMADSLDAMNHLDETDAHDILESSLSAIKESANTCMKAAQVADDGCTESMEVIKAALATQGRSEQRVAVAEIERKEHEIRKAQKEIQKKELEELMEEQKKIVEEAKEDYRNRMKQSEQFTGIVAAMFIDNLNSLVMSLGKATVNVTSLAETLPKSALEVFKYNINAFKKEDLISQAMEGVLFELLEDMIGIPYEEIVTNVDVHINNLKCINICKTSETGKILRKAGKNINESLESIRRHEANCQNKFNAAKNATQIMLKAYEKTQEQAEEKTDTSADARSMSSEERQTMMRTRIQGINELKNVQIAWNNIVSFFDNIKNVVDESLIFQIKGMASNVESSIANDATNVSCYKRGIICRHITQACAVVNILMQSAELYKNISKNHVMPVINNSITNIGMTQREAQFRQSEILANFNTVREEVQSTIHTFTKNLKNKVYDSMEEQGFDVHREIEDKNNKHKYLH</sequence>
<name>A0A914PJ77_9BILA</name>
<feature type="coiled-coil region" evidence="4">
    <location>
        <begin position="237"/>
        <end position="287"/>
    </location>
</feature>
<evidence type="ECO:0000313" key="7">
    <source>
        <dbReference type="WBParaSite" id="PDA_v2.g14823.t1"/>
    </source>
</evidence>
<evidence type="ECO:0000256" key="3">
    <source>
        <dbReference type="ARBA" id="ARBA00022840"/>
    </source>
</evidence>
<dbReference type="GO" id="GO:0140662">
    <property type="term" value="F:ATP-dependent protein folding chaperone"/>
    <property type="evidence" value="ECO:0007669"/>
    <property type="project" value="InterPro"/>
</dbReference>
<dbReference type="PANTHER" id="PTHR33488:SF2">
    <property type="entry name" value="EARLY ENDOSOME ANTIGEN 1-LIKE"/>
    <property type="match status" value="1"/>
</dbReference>
<organism evidence="6 7">
    <name type="scientific">Panagrolaimus davidi</name>
    <dbReference type="NCBI Taxonomy" id="227884"/>
    <lineage>
        <taxon>Eukaryota</taxon>
        <taxon>Metazoa</taxon>
        <taxon>Ecdysozoa</taxon>
        <taxon>Nematoda</taxon>
        <taxon>Chromadorea</taxon>
        <taxon>Rhabditida</taxon>
        <taxon>Tylenchina</taxon>
        <taxon>Panagrolaimomorpha</taxon>
        <taxon>Panagrolaimoidea</taxon>
        <taxon>Panagrolaimidae</taxon>
        <taxon>Panagrolaimus</taxon>
    </lineage>
</organism>
<evidence type="ECO:0000256" key="1">
    <source>
        <dbReference type="ARBA" id="ARBA00007381"/>
    </source>
</evidence>
<dbReference type="GO" id="GO:0005524">
    <property type="term" value="F:ATP binding"/>
    <property type="evidence" value="ECO:0007669"/>
    <property type="project" value="UniProtKB-KW"/>
</dbReference>
<proteinExistence type="inferred from homology"/>
<dbReference type="Proteomes" id="UP000887578">
    <property type="component" value="Unplaced"/>
</dbReference>
<dbReference type="Gene3D" id="3.30.30.30">
    <property type="match status" value="1"/>
</dbReference>
<feature type="region of interest" description="Disordered" evidence="5">
    <location>
        <begin position="435"/>
        <end position="458"/>
    </location>
</feature>
<dbReference type="WBParaSite" id="PDA_v2.g14823.t1">
    <property type="protein sequence ID" value="PDA_v2.g14823.t1"/>
    <property type="gene ID" value="PDA_v2.g14823"/>
</dbReference>
<dbReference type="PANTHER" id="PTHR33488">
    <property type="entry name" value="ZGC:162509"/>
    <property type="match status" value="1"/>
</dbReference>
<dbReference type="Pfam" id="PF00012">
    <property type="entry name" value="HSP70"/>
    <property type="match status" value="1"/>
</dbReference>
<reference evidence="7" key="1">
    <citation type="submission" date="2022-11" db="UniProtKB">
        <authorList>
            <consortium name="WormBaseParasite"/>
        </authorList>
    </citation>
    <scope>IDENTIFICATION</scope>
</reference>
<keyword evidence="4" id="KW-0175">Coiled coil</keyword>
<evidence type="ECO:0000256" key="5">
    <source>
        <dbReference type="SAM" id="MobiDB-lite"/>
    </source>
</evidence>
<keyword evidence="6" id="KW-1185">Reference proteome</keyword>